<organism evidence="1 2">
    <name type="scientific">Aerococcus agrisoli</name>
    <dbReference type="NCBI Taxonomy" id="2487350"/>
    <lineage>
        <taxon>Bacteria</taxon>
        <taxon>Bacillati</taxon>
        <taxon>Bacillota</taxon>
        <taxon>Bacilli</taxon>
        <taxon>Lactobacillales</taxon>
        <taxon>Aerococcaceae</taxon>
        <taxon>Aerococcus</taxon>
    </lineage>
</organism>
<comment type="caution">
    <text evidence="1">The sequence shown here is derived from an EMBL/GenBank/DDBJ whole genome shotgun (WGS) entry which is preliminary data.</text>
</comment>
<evidence type="ECO:0000313" key="2">
    <source>
        <dbReference type="Proteomes" id="UP000273977"/>
    </source>
</evidence>
<dbReference type="Pfam" id="PF13289">
    <property type="entry name" value="SIR2_2"/>
    <property type="match status" value="1"/>
</dbReference>
<evidence type="ECO:0000313" key="1">
    <source>
        <dbReference type="EMBL" id="RPA63700.1"/>
    </source>
</evidence>
<dbReference type="OrthoDB" id="9808492at2"/>
<dbReference type="EMBL" id="RKMG01000003">
    <property type="protein sequence ID" value="RPA63700.1"/>
    <property type="molecule type" value="Genomic_DNA"/>
</dbReference>
<dbReference type="Proteomes" id="UP000273977">
    <property type="component" value="Unassembled WGS sequence"/>
</dbReference>
<sequence length="310" mass="35251">MTSKQLNFLIGSGVSSQAIALMKDYAGDIDSVNTKLLESVISVSQKLLSKDLEGESNIEKNYFEYISFIQSLIDVLNLSNSRIIPKSVNLFTTNYDLFIESAIDTLIKNNRFVFNDGAKGYFNRILDSSNYNQIVSYKGLNDNYISEIPSISLFKPHGSVNWELIDEEILIKNEISSNPVVVKPDGNEPKNTFLSNHFYEMLRIFQLELDKPQSILIVIGFSFHDEHIAKMVKRALKNPELIVVVFGYQDRERVNILRNLNYEVAPNNLKIITPKNLNKEFQTSHEGKASTFELPNLTKILSINELEGTD</sequence>
<reference evidence="1 2" key="1">
    <citation type="submission" date="2018-11" db="EMBL/GenBank/DDBJ databases">
        <title>Aerococcus sp. SJQ22, whole genome shotgun sequence.</title>
        <authorList>
            <person name="Sun L."/>
            <person name="Gao X."/>
            <person name="Chen W."/>
            <person name="Huang K."/>
        </authorList>
    </citation>
    <scope>NUCLEOTIDE SEQUENCE [LARGE SCALE GENOMIC DNA]</scope>
    <source>
        <strain evidence="1 2">SJQ22</strain>
    </source>
</reference>
<dbReference type="AlphaFoldDB" id="A0A3N4GYL8"/>
<gene>
    <name evidence="1" type="ORF">EF384_01680</name>
</gene>
<protein>
    <submittedName>
        <fullName evidence="1">Uncharacterized protein</fullName>
    </submittedName>
</protein>
<name>A0A3N4GYL8_9LACT</name>
<proteinExistence type="predicted"/>
<keyword evidence="2" id="KW-1185">Reference proteome</keyword>
<accession>A0A3N4GYL8</accession>